<dbReference type="PANTHER" id="PTHR30121:SF11">
    <property type="entry name" value="AAA+ ATPASE DOMAIN-CONTAINING PROTEIN"/>
    <property type="match status" value="1"/>
</dbReference>
<reference evidence="2 3" key="1">
    <citation type="submission" date="2018-03" db="EMBL/GenBank/DDBJ databases">
        <title>Bacteriophage NCPPB3778 and a type I-E CRISPR drive the evolution of the US Biological Select Agent, Rathayibacter toxicus.</title>
        <authorList>
            <person name="Davis E.W.II."/>
            <person name="Tabima J.F."/>
            <person name="Weisberg A.J."/>
            <person name="Dantas Lopes L."/>
            <person name="Wiseman M.S."/>
            <person name="Wiseman M.S."/>
            <person name="Pupko T."/>
            <person name="Belcher M.S."/>
            <person name="Sechler A.J."/>
            <person name="Tancos M.A."/>
            <person name="Schroeder B.K."/>
            <person name="Murray T.D."/>
            <person name="Luster D.G."/>
            <person name="Schneider W.L."/>
            <person name="Rogers E."/>
            <person name="Andreote F.D."/>
            <person name="Grunwald N.J."/>
            <person name="Putnam M.L."/>
            <person name="Chang J.H."/>
        </authorList>
    </citation>
    <scope>NUCLEOTIDE SEQUENCE [LARGE SCALE GENOMIC DNA]</scope>
    <source>
        <strain evidence="2 3">DSM 15932</strain>
    </source>
</reference>
<dbReference type="InterPro" id="IPR027417">
    <property type="entry name" value="P-loop_NTPase"/>
</dbReference>
<evidence type="ECO:0008006" key="4">
    <source>
        <dbReference type="Google" id="ProtNLM"/>
    </source>
</evidence>
<dbReference type="EMBL" id="CP028137">
    <property type="protein sequence ID" value="AZZ51438.1"/>
    <property type="molecule type" value="Genomic_DNA"/>
</dbReference>
<dbReference type="KEGG" id="rfs:C1I64_04865"/>
<sequence>MALLITVTLSLLLPATAWVVYSLMSNNQRKTDADRVSYSATFPANVSPDSISSFIETLSGPLATGLLGPTPSIAFETRATDRGITIGVMLPKHVADHIESQARAKIPGLNLARDEERVARFFDAALEIGMHSPSRPIKANAKGLSTSILASIQALLPGEEVVVQWVIAAKKSEPMPAKDANKTTNEFSVKQALIGTRDAGGDELNERREKLGSTNFLAIGRIGSIAPTVERAERLALNTFSSMSSSNTHANYLKKRRGNLAVISDQINRAATPPIFPAQLAVGELVGLISWPIDSPFISGLPHAGVRLIAAGENIPREGRVIGTSNYPGHKRTIAMDYEFAVHHTYIGGMAGTGKTSLLAELARQDMENGYGVICVDMNNTGSTETLANRILDFVPAHRIDDTIIIRPAANLGAAVGFNLLDQGNPETVARDIEALMTALYSDVQGVNMRKLLFYGVQTLAEAGGYTLNDLPYLVAPDGDDQTAWAHQLMDNAKDADLQRFWSMWKTKKKDDQLREASPLLNRFWQLTARPEARDLFGQTESAFTMDDVVMQNKILIIDLAGVSSDTALPMATLLINALWTSVNRNRPEKANFLFLDELQLIAKLPVAVDDMFRRARQMNLGVNAATQYLQGLDQQVKAAIPNTVRNRVIFRSGNDEARLWRDEMDRSLVGETDLQSNEPFEAYAQLSTRTGRPSPISIHAHTPSKPTGTRERVLRHSETRYLKSSEAILREGIARRTAKIAHGPAKAGVKIGVDPTKPWKG</sequence>
<organism evidence="2 3">
    <name type="scientific">Rathayibacter festucae DSM 15932</name>
    <dbReference type="NCBI Taxonomy" id="1328866"/>
    <lineage>
        <taxon>Bacteria</taxon>
        <taxon>Bacillati</taxon>
        <taxon>Actinomycetota</taxon>
        <taxon>Actinomycetes</taxon>
        <taxon>Micrococcales</taxon>
        <taxon>Microbacteriaceae</taxon>
        <taxon>Rathayibacter</taxon>
    </lineage>
</organism>
<dbReference type="SUPFAM" id="SSF52540">
    <property type="entry name" value="P-loop containing nucleoside triphosphate hydrolases"/>
    <property type="match status" value="1"/>
</dbReference>
<name>A0A3Q9UQ11_9MICO</name>
<evidence type="ECO:0000256" key="1">
    <source>
        <dbReference type="SAM" id="MobiDB-lite"/>
    </source>
</evidence>
<dbReference type="RefSeq" id="WP_127886397.1">
    <property type="nucleotide sequence ID" value="NZ_CP028137.1"/>
</dbReference>
<feature type="region of interest" description="Disordered" evidence="1">
    <location>
        <begin position="690"/>
        <end position="710"/>
    </location>
</feature>
<accession>A0A3Q9UQ11</accession>
<proteinExistence type="predicted"/>
<dbReference type="Gene3D" id="3.40.50.300">
    <property type="entry name" value="P-loop containing nucleotide triphosphate hydrolases"/>
    <property type="match status" value="2"/>
</dbReference>
<evidence type="ECO:0000313" key="3">
    <source>
        <dbReference type="Proteomes" id="UP000285317"/>
    </source>
</evidence>
<dbReference type="AlphaFoldDB" id="A0A3Q9UQ11"/>
<protein>
    <recommendedName>
        <fullName evidence="4">Type IV secretion system coupling protein TraD DNA-binding domain-containing protein</fullName>
    </recommendedName>
</protein>
<gene>
    <name evidence="2" type="ORF">C1I64_04865</name>
</gene>
<dbReference type="InterPro" id="IPR051162">
    <property type="entry name" value="T4SS_component"/>
</dbReference>
<dbReference type="PANTHER" id="PTHR30121">
    <property type="entry name" value="UNCHARACTERIZED PROTEIN YJGR-RELATED"/>
    <property type="match status" value="1"/>
</dbReference>
<dbReference type="Proteomes" id="UP000285317">
    <property type="component" value="Chromosome"/>
</dbReference>
<evidence type="ECO:0000313" key="2">
    <source>
        <dbReference type="EMBL" id="AZZ51438.1"/>
    </source>
</evidence>